<name>A0A814I6V5_ADIRI</name>
<dbReference type="Pfam" id="PF03496">
    <property type="entry name" value="ADPrib_exo_Tox"/>
    <property type="match status" value="1"/>
</dbReference>
<dbReference type="GO" id="GO:0005576">
    <property type="term" value="C:extracellular region"/>
    <property type="evidence" value="ECO:0007669"/>
    <property type="project" value="InterPro"/>
</dbReference>
<protein>
    <recommendedName>
        <fullName evidence="1">ADP ribosyltransferase domain-containing protein</fullName>
    </recommendedName>
</protein>
<evidence type="ECO:0000313" key="2">
    <source>
        <dbReference type="EMBL" id="CAF1018912.1"/>
    </source>
</evidence>
<dbReference type="Gene3D" id="3.90.176.10">
    <property type="entry name" value="Toxin ADP-ribosyltransferase, Chain A, domain 1"/>
    <property type="match status" value="1"/>
</dbReference>
<reference evidence="2" key="1">
    <citation type="submission" date="2021-02" db="EMBL/GenBank/DDBJ databases">
        <authorList>
            <person name="Nowell W R."/>
        </authorList>
    </citation>
    <scope>NUCLEOTIDE SEQUENCE</scope>
</reference>
<gene>
    <name evidence="2" type="ORF">XAT740_LOCUS14126</name>
</gene>
<proteinExistence type="predicted"/>
<keyword evidence="3" id="KW-1185">Reference proteome</keyword>
<organism evidence="2 3">
    <name type="scientific">Adineta ricciae</name>
    <name type="common">Rotifer</name>
    <dbReference type="NCBI Taxonomy" id="249248"/>
    <lineage>
        <taxon>Eukaryota</taxon>
        <taxon>Metazoa</taxon>
        <taxon>Spiralia</taxon>
        <taxon>Gnathifera</taxon>
        <taxon>Rotifera</taxon>
        <taxon>Eurotatoria</taxon>
        <taxon>Bdelloidea</taxon>
        <taxon>Adinetida</taxon>
        <taxon>Adinetidae</taxon>
        <taxon>Adineta</taxon>
    </lineage>
</organism>
<comment type="caution">
    <text evidence="2">The sequence shown here is derived from an EMBL/GenBank/DDBJ whole genome shotgun (WGS) entry which is preliminary data.</text>
</comment>
<dbReference type="SUPFAM" id="SSF56399">
    <property type="entry name" value="ADP-ribosylation"/>
    <property type="match status" value="1"/>
</dbReference>
<dbReference type="Proteomes" id="UP000663828">
    <property type="component" value="Unassembled WGS sequence"/>
</dbReference>
<dbReference type="InterPro" id="IPR003540">
    <property type="entry name" value="ADP-ribosyltransferase"/>
</dbReference>
<evidence type="ECO:0000259" key="1">
    <source>
        <dbReference type="Pfam" id="PF03496"/>
    </source>
</evidence>
<evidence type="ECO:0000313" key="3">
    <source>
        <dbReference type="Proteomes" id="UP000663828"/>
    </source>
</evidence>
<feature type="domain" description="ADP ribosyltransferase" evidence="1">
    <location>
        <begin position="215"/>
        <end position="381"/>
    </location>
</feature>
<accession>A0A814I6V5</accession>
<dbReference type="PROSITE" id="PS51996">
    <property type="entry name" value="TR_MART"/>
    <property type="match status" value="1"/>
</dbReference>
<dbReference type="EMBL" id="CAJNOR010000839">
    <property type="protein sequence ID" value="CAF1018912.1"/>
    <property type="molecule type" value="Genomic_DNA"/>
</dbReference>
<sequence length="598" mass="69446">MASQQRLWLSGENVNCLESYILIWLGENVQFTETMLKIQSEVQSIINCHKVFHDITKCLSFIQDIKNEQIIIVADDQLGTQLIRLVNESHHINTVYICYPDNVPTVEQSTMHGHTQIITIPIVDLVKKLSIDHQVRQNYEDSIAYSFVNKSQSSVNPNTPNYSFMVFESLIDIILLAQHTTAMTDIINLCADEYKDNEIEKRRINEFRENYTPATSIHWYTRDSFVYRVLNKALRVQNIDVLVAFRFIIKDIHEQLSKLQQAQNANFIKVYRGQCIKRAQVQEMKSNIGGIISFHHFLSTTLRRSKALEFIPGSLADPNLVYVLLEIECDQSPSPSVLPKPFANVSKLSSMLSEREVLFALGSRFRICTVDYNEKDQHYVVKLQLVTNDLPLSSVNNSSSELDELEKHTRMYKSVLEQLSSTESDVMIYIVAGNGARQQENTRLALRYLRKAILMHCSTQFRNNRLTNLILAYICRIYCELGGRNFSSRFAMRTFADDKRLRHVLDIAESLADCHSVFESYVELLERERRYVPRGFTLPSALDRYRYTEDMRLYDSQRELTILHYQKVLSIYAKSGMSDQEVYYQLSKKLDELLRQEP</sequence>
<dbReference type="AlphaFoldDB" id="A0A814I6V5"/>